<dbReference type="EMBL" id="CAJPVJ010004459">
    <property type="protein sequence ID" value="CAG2168628.1"/>
    <property type="molecule type" value="Genomic_DNA"/>
</dbReference>
<protein>
    <submittedName>
        <fullName evidence="6">Uncharacterized protein</fullName>
    </submittedName>
</protein>
<evidence type="ECO:0000256" key="3">
    <source>
        <dbReference type="ARBA" id="ARBA00022729"/>
    </source>
</evidence>
<dbReference type="InterPro" id="IPR029058">
    <property type="entry name" value="AB_hydrolase_fold"/>
</dbReference>
<dbReference type="GO" id="GO:0006508">
    <property type="term" value="P:proteolysis"/>
    <property type="evidence" value="ECO:0007669"/>
    <property type="project" value="UniProtKB-KW"/>
</dbReference>
<evidence type="ECO:0000256" key="2">
    <source>
        <dbReference type="ARBA" id="ARBA00022670"/>
    </source>
</evidence>
<dbReference type="PANTHER" id="PTHR11010">
    <property type="entry name" value="PROTEASE S28 PRO-X CARBOXYPEPTIDASE-RELATED"/>
    <property type="match status" value="1"/>
</dbReference>
<reference evidence="6" key="1">
    <citation type="submission" date="2020-11" db="EMBL/GenBank/DDBJ databases">
        <authorList>
            <person name="Tran Van P."/>
        </authorList>
    </citation>
    <scope>NUCLEOTIDE SEQUENCE</scope>
</reference>
<keyword evidence="7" id="KW-1185">Reference proteome</keyword>
<sequence length="477" mass="53447">MNLYIIFIVTFLNCYVNGVLTNRLTMFRGRPNDMYGMVRPPVRDPDEVLKEIKPQYYDQRLNHFDDKDNRTFKQIYYTDDSHFKSGGPVFVMIQGEGDASPDWITDSSSFMVKSAEQFNAFTATLEHRYYGESQPFNDTSVEHLKYLSTEQALADTAEFIQYLTKKLSLNGKVIVFGASYAGALAAFFREKYPNIAVGAIASSATVLAEVDAKEYFGVVSDSLGTECSQNIREASQTLDELLTTPEGVKKVRQMFKLCDTFDTTDSLNVAYLIYNLAMSIAGAVQYNQDIDGICRIMNDPSGGTPLQRYAKQHGLPGDDDCYDVKYTDLVKAMNHTTKKGVGVRQWTYQVCTEFGDFVTTNVKDCLFGHNIPVHMHIQLCSDVFGPQITVQTIQKAVDTRNAYYGGRQPNVTNVVFSNGSLDPWHSLSVLQDLSNSTKAVMISGQGHGADMVYSANETQSLRDAHNLITNQLQEYLK</sequence>
<accession>A0A7R9QM05</accession>
<dbReference type="EMBL" id="OC919284">
    <property type="protein sequence ID" value="CAD7651044.1"/>
    <property type="molecule type" value="Genomic_DNA"/>
</dbReference>
<keyword evidence="2" id="KW-0645">Protease</keyword>
<evidence type="ECO:0000256" key="5">
    <source>
        <dbReference type="ARBA" id="ARBA00023180"/>
    </source>
</evidence>
<dbReference type="Gene3D" id="1.20.120.980">
    <property type="entry name" value="Serine carboxypeptidase S28, SKS domain"/>
    <property type="match status" value="1"/>
</dbReference>
<dbReference type="InterPro" id="IPR042269">
    <property type="entry name" value="Ser_carbopepase_S28_SKS"/>
</dbReference>
<dbReference type="AlphaFoldDB" id="A0A7R9QM05"/>
<gene>
    <name evidence="6" type="ORF">ONB1V03_LOCUS8115</name>
</gene>
<comment type="similarity">
    <text evidence="1">Belongs to the peptidase S28 family.</text>
</comment>
<keyword evidence="3" id="KW-0732">Signal</keyword>
<dbReference type="GO" id="GO:0070008">
    <property type="term" value="F:serine-type exopeptidase activity"/>
    <property type="evidence" value="ECO:0007669"/>
    <property type="project" value="InterPro"/>
</dbReference>
<evidence type="ECO:0000313" key="7">
    <source>
        <dbReference type="Proteomes" id="UP000728032"/>
    </source>
</evidence>
<keyword evidence="4" id="KW-0378">Hydrolase</keyword>
<evidence type="ECO:0000256" key="4">
    <source>
        <dbReference type="ARBA" id="ARBA00022801"/>
    </source>
</evidence>
<evidence type="ECO:0000256" key="1">
    <source>
        <dbReference type="ARBA" id="ARBA00011079"/>
    </source>
</evidence>
<dbReference type="Gene3D" id="3.40.50.1820">
    <property type="entry name" value="alpha/beta hydrolase"/>
    <property type="match status" value="1"/>
</dbReference>
<dbReference type="Proteomes" id="UP000728032">
    <property type="component" value="Unassembled WGS sequence"/>
</dbReference>
<name>A0A7R9QM05_9ACAR</name>
<dbReference type="Pfam" id="PF05577">
    <property type="entry name" value="Peptidase_S28"/>
    <property type="match status" value="1"/>
</dbReference>
<evidence type="ECO:0000313" key="6">
    <source>
        <dbReference type="EMBL" id="CAD7651044.1"/>
    </source>
</evidence>
<proteinExistence type="inferred from homology"/>
<dbReference type="SUPFAM" id="SSF53474">
    <property type="entry name" value="alpha/beta-Hydrolases"/>
    <property type="match status" value="1"/>
</dbReference>
<organism evidence="6">
    <name type="scientific">Oppiella nova</name>
    <dbReference type="NCBI Taxonomy" id="334625"/>
    <lineage>
        <taxon>Eukaryota</taxon>
        <taxon>Metazoa</taxon>
        <taxon>Ecdysozoa</taxon>
        <taxon>Arthropoda</taxon>
        <taxon>Chelicerata</taxon>
        <taxon>Arachnida</taxon>
        <taxon>Acari</taxon>
        <taxon>Acariformes</taxon>
        <taxon>Sarcoptiformes</taxon>
        <taxon>Oribatida</taxon>
        <taxon>Brachypylina</taxon>
        <taxon>Oppioidea</taxon>
        <taxon>Oppiidae</taxon>
        <taxon>Oppiella</taxon>
    </lineage>
</organism>
<dbReference type="OrthoDB" id="1735038at2759"/>
<dbReference type="InterPro" id="IPR008758">
    <property type="entry name" value="Peptidase_S28"/>
</dbReference>
<dbReference type="PANTHER" id="PTHR11010:SF117">
    <property type="entry name" value="SERINE PROTEASE 16"/>
    <property type="match status" value="1"/>
</dbReference>
<dbReference type="GO" id="GO:0008239">
    <property type="term" value="F:dipeptidyl-peptidase activity"/>
    <property type="evidence" value="ECO:0007669"/>
    <property type="project" value="TreeGrafter"/>
</dbReference>
<keyword evidence="5" id="KW-0325">Glycoprotein</keyword>